<protein>
    <recommendedName>
        <fullName evidence="3">C-type lectin domain-containing protein</fullName>
    </recommendedName>
</protein>
<dbReference type="InterPro" id="IPR001759">
    <property type="entry name" value="PTX_dom"/>
</dbReference>
<comment type="caution">
    <text evidence="4">The sequence shown here is derived from an EMBL/GenBank/DDBJ whole genome shotgun (WGS) entry which is preliminary data.</text>
</comment>
<dbReference type="SUPFAM" id="SSF56436">
    <property type="entry name" value="C-type lectin-like"/>
    <property type="match status" value="1"/>
</dbReference>
<dbReference type="Pfam" id="PF13385">
    <property type="entry name" value="Laminin_G_3"/>
    <property type="match status" value="1"/>
</dbReference>
<feature type="domain" description="C-type lectin" evidence="3">
    <location>
        <begin position="214"/>
        <end position="333"/>
    </location>
</feature>
<dbReference type="InterPro" id="IPR013320">
    <property type="entry name" value="ConA-like_dom_sf"/>
</dbReference>
<accession>A0AAE1ENJ9</accession>
<evidence type="ECO:0000256" key="1">
    <source>
        <dbReference type="ARBA" id="ARBA00022723"/>
    </source>
</evidence>
<sequence>MINFIDVCEGVEVLRFQEDRVARSETLAWYRGDVDPNRHLHSLTLCARFFLFTIHSRSTFFMLMNGRGEDGILEGDLWVNRVRIVMARHYNFQLLKEKLWAYRWHHLCFTYDHEKHLISTYVDGGLNNEQVYEVGLSIHGNGVRLGQGTQSQRSFSGQLTQVNVWDRTLSESEVRRVAQCEDDLQGNYISWNVGWTLENIISYQVALPDLCSGPSGLTYFWFPSLPFKTALYLCQALGSRLPSATDIREVKTLFGEAETKFNKTHSCYTDLWTAPTDREQEGTWKIGENTVQEDIVWTPNEPNGLQYENCVSIVPNGAWDVNCKTNKKCIACTFEDQQRFSLLGTCEDELRNVYFMVFQYSVNELIFMGYGAYQIRLEDGVWEW</sequence>
<dbReference type="PANTHER" id="PTHR45869">
    <property type="entry name" value="C-REACTIVE PROTEIN-RELATED"/>
    <property type="match status" value="1"/>
</dbReference>
<reference evidence="4" key="1">
    <citation type="submission" date="2023-10" db="EMBL/GenBank/DDBJ databases">
        <title>Genome assemblies of two species of porcelain crab, Petrolisthes cinctipes and Petrolisthes manimaculis (Anomura: Porcellanidae).</title>
        <authorList>
            <person name="Angst P."/>
        </authorList>
    </citation>
    <scope>NUCLEOTIDE SEQUENCE</scope>
    <source>
        <strain evidence="4">PB745_01</strain>
        <tissue evidence="4">Gill</tissue>
    </source>
</reference>
<gene>
    <name evidence="4" type="ORF">Pcinc_036553</name>
</gene>
<dbReference type="AlphaFoldDB" id="A0AAE1ENJ9"/>
<dbReference type="SUPFAM" id="SSF49899">
    <property type="entry name" value="Concanavalin A-like lectins/glucanases"/>
    <property type="match status" value="1"/>
</dbReference>
<dbReference type="EMBL" id="JAWQEG010005674">
    <property type="protein sequence ID" value="KAK3857175.1"/>
    <property type="molecule type" value="Genomic_DNA"/>
</dbReference>
<dbReference type="InterPro" id="IPR016186">
    <property type="entry name" value="C-type_lectin-like/link_sf"/>
</dbReference>
<keyword evidence="2" id="KW-0106">Calcium</keyword>
<dbReference type="Proteomes" id="UP001286313">
    <property type="component" value="Unassembled WGS sequence"/>
</dbReference>
<dbReference type="GO" id="GO:0046872">
    <property type="term" value="F:metal ion binding"/>
    <property type="evidence" value="ECO:0007669"/>
    <property type="project" value="UniProtKB-KW"/>
</dbReference>
<keyword evidence="1" id="KW-0479">Metal-binding</keyword>
<dbReference type="PANTHER" id="PTHR45869:SF8">
    <property type="entry name" value="LAMG-LIKE JELLYROLL FOLD DOMAIN-CONTAINING PROTEIN"/>
    <property type="match status" value="1"/>
</dbReference>
<dbReference type="SMART" id="SM00159">
    <property type="entry name" value="PTX"/>
    <property type="match status" value="1"/>
</dbReference>
<proteinExistence type="predicted"/>
<keyword evidence="5" id="KW-1185">Reference proteome</keyword>
<name>A0AAE1ENJ9_PETCI</name>
<evidence type="ECO:0000313" key="5">
    <source>
        <dbReference type="Proteomes" id="UP001286313"/>
    </source>
</evidence>
<evidence type="ECO:0000259" key="3">
    <source>
        <dbReference type="PROSITE" id="PS50041"/>
    </source>
</evidence>
<evidence type="ECO:0000313" key="4">
    <source>
        <dbReference type="EMBL" id="KAK3857175.1"/>
    </source>
</evidence>
<dbReference type="PRINTS" id="PR00895">
    <property type="entry name" value="PENTAXIN"/>
</dbReference>
<dbReference type="PROSITE" id="PS50041">
    <property type="entry name" value="C_TYPE_LECTIN_2"/>
    <property type="match status" value="1"/>
</dbReference>
<dbReference type="Gene3D" id="3.10.100.10">
    <property type="entry name" value="Mannose-Binding Protein A, subunit A"/>
    <property type="match status" value="1"/>
</dbReference>
<dbReference type="Pfam" id="PF00059">
    <property type="entry name" value="Lectin_C"/>
    <property type="match status" value="1"/>
</dbReference>
<organism evidence="4 5">
    <name type="scientific">Petrolisthes cinctipes</name>
    <name type="common">Flat porcelain crab</name>
    <dbReference type="NCBI Taxonomy" id="88211"/>
    <lineage>
        <taxon>Eukaryota</taxon>
        <taxon>Metazoa</taxon>
        <taxon>Ecdysozoa</taxon>
        <taxon>Arthropoda</taxon>
        <taxon>Crustacea</taxon>
        <taxon>Multicrustacea</taxon>
        <taxon>Malacostraca</taxon>
        <taxon>Eumalacostraca</taxon>
        <taxon>Eucarida</taxon>
        <taxon>Decapoda</taxon>
        <taxon>Pleocyemata</taxon>
        <taxon>Anomura</taxon>
        <taxon>Galatheoidea</taxon>
        <taxon>Porcellanidae</taxon>
        <taxon>Petrolisthes</taxon>
    </lineage>
</organism>
<dbReference type="InterPro" id="IPR051005">
    <property type="entry name" value="Pentraxin_domain"/>
</dbReference>
<evidence type="ECO:0000256" key="2">
    <source>
        <dbReference type="ARBA" id="ARBA00022837"/>
    </source>
</evidence>
<dbReference type="Gene3D" id="2.60.120.200">
    <property type="match status" value="1"/>
</dbReference>
<feature type="non-terminal residue" evidence="4">
    <location>
        <position position="1"/>
    </location>
</feature>
<dbReference type="InterPro" id="IPR016187">
    <property type="entry name" value="CTDL_fold"/>
</dbReference>
<dbReference type="InterPro" id="IPR001304">
    <property type="entry name" value="C-type_lectin-like"/>
</dbReference>